<dbReference type="PANTHER" id="PTHR10357">
    <property type="entry name" value="ALPHA-AMYLASE FAMILY MEMBER"/>
    <property type="match status" value="1"/>
</dbReference>
<evidence type="ECO:0000313" key="3">
    <source>
        <dbReference type="Proteomes" id="UP000825799"/>
    </source>
</evidence>
<accession>A0ABX8WI90</accession>
<dbReference type="SUPFAM" id="SSF51445">
    <property type="entry name" value="(Trans)glycosidases"/>
    <property type="match status" value="1"/>
</dbReference>
<dbReference type="InterPro" id="IPR012767">
    <property type="entry name" value="Trehalose_TreY"/>
</dbReference>
<protein>
    <submittedName>
        <fullName evidence="2">Malto-oligosyltrehalose synthase</fullName>
    </submittedName>
</protein>
<evidence type="ECO:0000313" key="2">
    <source>
        <dbReference type="EMBL" id="QYO78357.1"/>
    </source>
</evidence>
<dbReference type="PANTHER" id="PTHR10357:SF216">
    <property type="entry name" value="MALTOOLIGOSYL TREHALOSE SYNTHASE-RELATED"/>
    <property type="match status" value="1"/>
</dbReference>
<reference evidence="2 3" key="1">
    <citation type="submission" date="2021-08" db="EMBL/GenBank/DDBJ databases">
        <title>Devosia salina sp. nov., isolated from the South China Sea sediment.</title>
        <authorList>
            <person name="Zhou Z."/>
        </authorList>
    </citation>
    <scope>NUCLEOTIDE SEQUENCE [LARGE SCALE GENOMIC DNA]</scope>
    <source>
        <strain evidence="2 3">SCS-3</strain>
    </source>
</reference>
<dbReference type="RefSeq" id="WP_220306827.1">
    <property type="nucleotide sequence ID" value="NZ_CP080590.1"/>
</dbReference>
<dbReference type="NCBIfam" id="TIGR02401">
    <property type="entry name" value="trehalose_TreY"/>
    <property type="match status" value="1"/>
</dbReference>
<dbReference type="Proteomes" id="UP000825799">
    <property type="component" value="Chromosome"/>
</dbReference>
<proteinExistence type="predicted"/>
<dbReference type="Gene3D" id="3.30.1590.10">
    <property type="entry name" value="Maltooligosyl trehalose synthase, domain 2"/>
    <property type="match status" value="1"/>
</dbReference>
<dbReference type="SMART" id="SM00642">
    <property type="entry name" value="Aamy"/>
    <property type="match status" value="1"/>
</dbReference>
<organism evidence="2 3">
    <name type="scientific">Devosia salina</name>
    <dbReference type="NCBI Taxonomy" id="2860336"/>
    <lineage>
        <taxon>Bacteria</taxon>
        <taxon>Pseudomonadati</taxon>
        <taxon>Pseudomonadota</taxon>
        <taxon>Alphaproteobacteria</taxon>
        <taxon>Hyphomicrobiales</taxon>
        <taxon>Devosiaceae</taxon>
        <taxon>Devosia</taxon>
    </lineage>
</organism>
<dbReference type="InterPro" id="IPR006047">
    <property type="entry name" value="GH13_cat_dom"/>
</dbReference>
<dbReference type="Gene3D" id="3.20.20.80">
    <property type="entry name" value="Glycosidases"/>
    <property type="match status" value="1"/>
</dbReference>
<dbReference type="Pfam" id="PF00128">
    <property type="entry name" value="Alpha-amylase"/>
    <property type="match status" value="1"/>
</dbReference>
<dbReference type="InterPro" id="IPR013797">
    <property type="entry name" value="Maltooligo_trehalose_synth_4"/>
</dbReference>
<sequence length="754" mass="83903">MMHSAPTATYRVQLREGVDFDNLARHVDYIAGLGMSHLYLSPIFTASTGSTHGYDVINPNQIDPTLGGRGAFERLVGAARQVGLGIILDIVPNHTAFTLENPWLLEVLRDGENSPYASHFDIDWNAGPLVLPILPEPFEQMLAAGRFSVKNGHFVFDGTRVPLADTAPYDMTDIDALRKVHEQQHWRLKHWEAERDVITHRRFFNVTGLIGMRVEDPEVFEDTHALTLDLVRAGLVDGLRVDHIDGLADPAAYLERLSQALPGTPIWVEKILVGEERLPANWNTVGTTGYEAARLLARALTHSRGIEELDQIWRDLVQEPDSFPQALTRAKKEILEFELAAELHQLVALAAAALQASPLAEPGPETLREAVMALLGAVPRYRTYIDSNGIEEADHAIVTRMSETAAMGLRSEVGVKAVASLMLSPDTAQARAFALRFQQVSGALLAKAQEDTAGFRWSRYLAANEVGAEPAEPTVDQREADQFLSGRTPWDMNLSSTHDTKRSEDARMRMVAISHQPEGFKALYLRACELREAAEVTPAWRWYIIQTCLAIWDPADAHLDERLRDHIRKAMREAKQASFWTRPNENAENKAIAFAHAAVALWRDALPIELKQLVSSADTLILAQLALKALLPGFPDIYRGSETVFLALTDPDNRRPVDWGTLAAGTLDSRIATAKMNLTRELLGLRKTEREFLERAASKVVLSPDNVLLRRSDGQRALIAGFSTDLPANIEPIWHTEIDRQVIFVGWDTEMSEA</sequence>
<dbReference type="Gene3D" id="1.10.150.200">
    <property type="entry name" value="Maltooligosyl trehalose synthase, domain 3"/>
    <property type="match status" value="1"/>
</dbReference>
<dbReference type="InterPro" id="IPR017853">
    <property type="entry name" value="GH"/>
</dbReference>
<dbReference type="Gene3D" id="1.10.10.470">
    <property type="entry name" value="Maltooligosyl trehalose synthase, domain 4"/>
    <property type="match status" value="1"/>
</dbReference>
<keyword evidence="3" id="KW-1185">Reference proteome</keyword>
<name>A0ABX8WI90_9HYPH</name>
<evidence type="ECO:0000259" key="1">
    <source>
        <dbReference type="SMART" id="SM00642"/>
    </source>
</evidence>
<feature type="domain" description="Glycosyl hydrolase family 13 catalytic" evidence="1">
    <location>
        <begin position="6"/>
        <end position="670"/>
    </location>
</feature>
<dbReference type="EMBL" id="CP080590">
    <property type="protein sequence ID" value="QYO78357.1"/>
    <property type="molecule type" value="Genomic_DNA"/>
</dbReference>
<gene>
    <name evidence="2" type="primary">treY</name>
    <name evidence="2" type="ORF">K1X15_07365</name>
</gene>